<dbReference type="Proteomes" id="UP000266673">
    <property type="component" value="Unassembled WGS sequence"/>
</dbReference>
<dbReference type="Gene3D" id="1.10.630.10">
    <property type="entry name" value="Cytochrome P450"/>
    <property type="match status" value="1"/>
</dbReference>
<keyword evidence="6" id="KW-0503">Monooxygenase</keyword>
<organism evidence="7 8">
    <name type="scientific">Gigaspora rosea</name>
    <dbReference type="NCBI Taxonomy" id="44941"/>
    <lineage>
        <taxon>Eukaryota</taxon>
        <taxon>Fungi</taxon>
        <taxon>Fungi incertae sedis</taxon>
        <taxon>Mucoromycota</taxon>
        <taxon>Glomeromycotina</taxon>
        <taxon>Glomeromycetes</taxon>
        <taxon>Diversisporales</taxon>
        <taxon>Gigasporaceae</taxon>
        <taxon>Gigaspora</taxon>
    </lineage>
</organism>
<evidence type="ECO:0000256" key="1">
    <source>
        <dbReference type="ARBA" id="ARBA00001971"/>
    </source>
</evidence>
<evidence type="ECO:0000256" key="2">
    <source>
        <dbReference type="ARBA" id="ARBA00010617"/>
    </source>
</evidence>
<comment type="cofactor">
    <cofactor evidence="1 5">
        <name>heme</name>
        <dbReference type="ChEBI" id="CHEBI:30413"/>
    </cofactor>
</comment>
<keyword evidence="5 6" id="KW-0349">Heme</keyword>
<dbReference type="GO" id="GO:0004497">
    <property type="term" value="F:monooxygenase activity"/>
    <property type="evidence" value="ECO:0007669"/>
    <property type="project" value="UniProtKB-KW"/>
</dbReference>
<proteinExistence type="inferred from homology"/>
<keyword evidence="3 5" id="KW-0479">Metal-binding</keyword>
<dbReference type="InterPro" id="IPR002403">
    <property type="entry name" value="Cyt_P450_E_grp-IV"/>
</dbReference>
<dbReference type="PRINTS" id="PR00465">
    <property type="entry name" value="EP450IV"/>
</dbReference>
<keyword evidence="4 5" id="KW-0408">Iron</keyword>
<dbReference type="Pfam" id="PF00067">
    <property type="entry name" value="p450"/>
    <property type="match status" value="1"/>
</dbReference>
<dbReference type="PANTHER" id="PTHR24305:SF166">
    <property type="entry name" value="CYTOCHROME P450 12A4, MITOCHONDRIAL-RELATED"/>
    <property type="match status" value="1"/>
</dbReference>
<dbReference type="SUPFAM" id="SSF48264">
    <property type="entry name" value="Cytochrome P450"/>
    <property type="match status" value="1"/>
</dbReference>
<dbReference type="InterPro" id="IPR050121">
    <property type="entry name" value="Cytochrome_P450_monoxygenase"/>
</dbReference>
<name>A0A397UPF2_9GLOM</name>
<dbReference type="GO" id="GO:0020037">
    <property type="term" value="F:heme binding"/>
    <property type="evidence" value="ECO:0007669"/>
    <property type="project" value="InterPro"/>
</dbReference>
<evidence type="ECO:0000256" key="4">
    <source>
        <dbReference type="ARBA" id="ARBA00023004"/>
    </source>
</evidence>
<accession>A0A397UPF2</accession>
<dbReference type="InterPro" id="IPR036396">
    <property type="entry name" value="Cyt_P450_sf"/>
</dbReference>
<comment type="caution">
    <text evidence="7">The sequence shown here is derived from an EMBL/GenBank/DDBJ whole genome shotgun (WGS) entry which is preliminary data.</text>
</comment>
<gene>
    <name evidence="7" type="ORF">C2G38_174217</name>
</gene>
<dbReference type="GO" id="GO:0005506">
    <property type="term" value="F:iron ion binding"/>
    <property type="evidence" value="ECO:0007669"/>
    <property type="project" value="InterPro"/>
</dbReference>
<keyword evidence="8" id="KW-1185">Reference proteome</keyword>
<sequence length="184" mass="21778">MTIVQLSKNPQKLLSLVKELDEVLNIDELPIHNKLKDLKYLNAVISETMRLWPVFLDGGIGRAPNEDTIFGKYMIPKNTNLVLNIYDLHHDPNYWGENVEEFIPERWLEPEHIPRDVYYPFSAGIRNCIGQNFAMMELRLLIATLVHRYNITDVKKQDIDIIQYFTPSFKDLRYDLKFEKRKIK</sequence>
<dbReference type="PRINTS" id="PR00385">
    <property type="entry name" value="P450"/>
</dbReference>
<dbReference type="EMBL" id="QKWP01001229">
    <property type="protein sequence ID" value="RIB10599.1"/>
    <property type="molecule type" value="Genomic_DNA"/>
</dbReference>
<dbReference type="GO" id="GO:0016705">
    <property type="term" value="F:oxidoreductase activity, acting on paired donors, with incorporation or reduction of molecular oxygen"/>
    <property type="evidence" value="ECO:0007669"/>
    <property type="project" value="InterPro"/>
</dbReference>
<feature type="binding site" description="axial binding residue" evidence="5">
    <location>
        <position position="128"/>
    </location>
    <ligand>
        <name>heme</name>
        <dbReference type="ChEBI" id="CHEBI:30413"/>
    </ligand>
    <ligandPart>
        <name>Fe</name>
        <dbReference type="ChEBI" id="CHEBI:18248"/>
    </ligandPart>
</feature>
<comment type="similarity">
    <text evidence="2 6">Belongs to the cytochrome P450 family.</text>
</comment>
<dbReference type="PANTHER" id="PTHR24305">
    <property type="entry name" value="CYTOCHROME P450"/>
    <property type="match status" value="1"/>
</dbReference>
<evidence type="ECO:0000313" key="7">
    <source>
        <dbReference type="EMBL" id="RIB10599.1"/>
    </source>
</evidence>
<protein>
    <submittedName>
        <fullName evidence="7">Cytochrome P450</fullName>
    </submittedName>
</protein>
<dbReference type="PROSITE" id="PS00086">
    <property type="entry name" value="CYTOCHROME_P450"/>
    <property type="match status" value="1"/>
</dbReference>
<dbReference type="OrthoDB" id="1470350at2759"/>
<reference evidence="7 8" key="1">
    <citation type="submission" date="2018-06" db="EMBL/GenBank/DDBJ databases">
        <title>Comparative genomics reveals the genomic features of Rhizophagus irregularis, R. cerebriforme, R. diaphanum and Gigaspora rosea, and their symbiotic lifestyle signature.</title>
        <authorList>
            <person name="Morin E."/>
            <person name="San Clemente H."/>
            <person name="Chen E.C.H."/>
            <person name="De La Providencia I."/>
            <person name="Hainaut M."/>
            <person name="Kuo A."/>
            <person name="Kohler A."/>
            <person name="Murat C."/>
            <person name="Tang N."/>
            <person name="Roy S."/>
            <person name="Loubradou J."/>
            <person name="Henrissat B."/>
            <person name="Grigoriev I.V."/>
            <person name="Corradi N."/>
            <person name="Roux C."/>
            <person name="Martin F.M."/>
        </authorList>
    </citation>
    <scope>NUCLEOTIDE SEQUENCE [LARGE SCALE GENOMIC DNA]</scope>
    <source>
        <strain evidence="7 8">DAOM 194757</strain>
    </source>
</reference>
<dbReference type="InterPro" id="IPR001128">
    <property type="entry name" value="Cyt_P450"/>
</dbReference>
<evidence type="ECO:0000256" key="5">
    <source>
        <dbReference type="PIRSR" id="PIRSR602403-1"/>
    </source>
</evidence>
<keyword evidence="6" id="KW-0560">Oxidoreductase</keyword>
<dbReference type="InterPro" id="IPR017972">
    <property type="entry name" value="Cyt_P450_CS"/>
</dbReference>
<evidence type="ECO:0000313" key="8">
    <source>
        <dbReference type="Proteomes" id="UP000266673"/>
    </source>
</evidence>
<evidence type="ECO:0000256" key="6">
    <source>
        <dbReference type="RuleBase" id="RU000461"/>
    </source>
</evidence>
<dbReference type="AlphaFoldDB" id="A0A397UPF2"/>
<evidence type="ECO:0000256" key="3">
    <source>
        <dbReference type="ARBA" id="ARBA00022723"/>
    </source>
</evidence>
<dbReference type="STRING" id="44941.A0A397UPF2"/>